<sequence length="95" mass="11396">MTQLCMNYVIYVFYSKGYEKVLLIIACVKDMDEMPHVFWVKNVGLNTRHEFVIEVSCIKLIRYIKFLHKSMQIDECICPQTIFFNYENLMPINVF</sequence>
<keyword evidence="3" id="KW-1185">Reference proteome</keyword>
<name>A0A0R0I6D6_SOYBN</name>
<dbReference type="AlphaFoldDB" id="A0A0R0I6D6"/>
<dbReference type="Proteomes" id="UP000008827">
    <property type="component" value="Chromosome 9"/>
</dbReference>
<protein>
    <submittedName>
        <fullName evidence="1 2">Uncharacterized protein</fullName>
    </submittedName>
</protein>
<reference evidence="1" key="3">
    <citation type="submission" date="2018-07" db="EMBL/GenBank/DDBJ databases">
        <title>WGS assembly of Glycine max.</title>
        <authorList>
            <person name="Schmutz J."/>
            <person name="Cannon S."/>
            <person name="Schlueter J."/>
            <person name="Ma J."/>
            <person name="Mitros T."/>
            <person name="Nelson W."/>
            <person name="Hyten D."/>
            <person name="Song Q."/>
            <person name="Thelen J."/>
            <person name="Cheng J."/>
            <person name="Xu D."/>
            <person name="Hellsten U."/>
            <person name="May G."/>
            <person name="Yu Y."/>
            <person name="Sakurai T."/>
            <person name="Umezawa T."/>
            <person name="Bhattacharyya M."/>
            <person name="Sandhu D."/>
            <person name="Valliyodan B."/>
            <person name="Lindquist E."/>
            <person name="Peto M."/>
            <person name="Grant D."/>
            <person name="Shu S."/>
            <person name="Goodstein D."/>
            <person name="Barry K."/>
            <person name="Futrell-Griggs M."/>
            <person name="Abernathy B."/>
            <person name="Du J."/>
            <person name="Tian Z."/>
            <person name="Zhu L."/>
            <person name="Gill N."/>
            <person name="Joshi T."/>
            <person name="Libault M."/>
            <person name="Sethuraman A."/>
            <person name="Zhang X."/>
            <person name="Shinozaki K."/>
            <person name="Nguyen H."/>
            <person name="Wing R."/>
            <person name="Cregan P."/>
            <person name="Specht J."/>
            <person name="Grimwood J."/>
            <person name="Rokhsar D."/>
            <person name="Stacey G."/>
            <person name="Shoemaker R."/>
            <person name="Jackson S."/>
        </authorList>
    </citation>
    <scope>NUCLEOTIDE SEQUENCE</scope>
    <source>
        <tissue evidence="1">Callus</tissue>
    </source>
</reference>
<dbReference type="Gramene" id="KRH37936">
    <property type="protein sequence ID" value="KRH37936"/>
    <property type="gene ID" value="GLYMA_09G099600"/>
</dbReference>
<dbReference type="EMBL" id="CM000842">
    <property type="protein sequence ID" value="KRH37936.1"/>
    <property type="molecule type" value="Genomic_DNA"/>
</dbReference>
<accession>A0A0R0I6D6</accession>
<evidence type="ECO:0000313" key="1">
    <source>
        <dbReference type="EMBL" id="KRH37936.1"/>
    </source>
</evidence>
<evidence type="ECO:0000313" key="3">
    <source>
        <dbReference type="Proteomes" id="UP000008827"/>
    </source>
</evidence>
<evidence type="ECO:0000313" key="2">
    <source>
        <dbReference type="EnsemblPlants" id="KRH37936"/>
    </source>
</evidence>
<dbReference type="EnsemblPlants" id="KRH37936">
    <property type="protein sequence ID" value="KRH37936"/>
    <property type="gene ID" value="GLYMA_09G099600"/>
</dbReference>
<reference evidence="1 2" key="1">
    <citation type="journal article" date="2010" name="Nature">
        <title>Genome sequence of the palaeopolyploid soybean.</title>
        <authorList>
            <person name="Schmutz J."/>
            <person name="Cannon S.B."/>
            <person name="Schlueter J."/>
            <person name="Ma J."/>
            <person name="Mitros T."/>
            <person name="Nelson W."/>
            <person name="Hyten D.L."/>
            <person name="Song Q."/>
            <person name="Thelen J.J."/>
            <person name="Cheng J."/>
            <person name="Xu D."/>
            <person name="Hellsten U."/>
            <person name="May G.D."/>
            <person name="Yu Y."/>
            <person name="Sakurai T."/>
            <person name="Umezawa T."/>
            <person name="Bhattacharyya M.K."/>
            <person name="Sandhu D."/>
            <person name="Valliyodan B."/>
            <person name="Lindquist E."/>
            <person name="Peto M."/>
            <person name="Grant D."/>
            <person name="Shu S."/>
            <person name="Goodstein D."/>
            <person name="Barry K."/>
            <person name="Futrell-Griggs M."/>
            <person name="Abernathy B."/>
            <person name="Du J."/>
            <person name="Tian Z."/>
            <person name="Zhu L."/>
            <person name="Gill N."/>
            <person name="Joshi T."/>
            <person name="Libault M."/>
            <person name="Sethuraman A."/>
            <person name="Zhang X.-C."/>
            <person name="Shinozaki K."/>
            <person name="Nguyen H.T."/>
            <person name="Wing R.A."/>
            <person name="Cregan P."/>
            <person name="Specht J."/>
            <person name="Grimwood J."/>
            <person name="Rokhsar D."/>
            <person name="Stacey G."/>
            <person name="Shoemaker R.C."/>
            <person name="Jackson S.A."/>
        </authorList>
    </citation>
    <scope>NUCLEOTIDE SEQUENCE [LARGE SCALE GENOMIC DNA]</scope>
    <source>
        <strain evidence="2">cv. Williams 82</strain>
        <tissue evidence="1">Callus</tissue>
    </source>
</reference>
<dbReference type="InParanoid" id="A0A0R0I6D6"/>
<gene>
    <name evidence="1" type="ORF">GLYMA_09G099600</name>
</gene>
<reference evidence="2" key="2">
    <citation type="submission" date="2018-02" db="UniProtKB">
        <authorList>
            <consortium name="EnsemblPlants"/>
        </authorList>
    </citation>
    <scope>IDENTIFICATION</scope>
    <source>
        <strain evidence="2">Williams 82</strain>
    </source>
</reference>
<organism evidence="1">
    <name type="scientific">Glycine max</name>
    <name type="common">Soybean</name>
    <name type="synonym">Glycine hispida</name>
    <dbReference type="NCBI Taxonomy" id="3847"/>
    <lineage>
        <taxon>Eukaryota</taxon>
        <taxon>Viridiplantae</taxon>
        <taxon>Streptophyta</taxon>
        <taxon>Embryophyta</taxon>
        <taxon>Tracheophyta</taxon>
        <taxon>Spermatophyta</taxon>
        <taxon>Magnoliopsida</taxon>
        <taxon>eudicotyledons</taxon>
        <taxon>Gunneridae</taxon>
        <taxon>Pentapetalae</taxon>
        <taxon>rosids</taxon>
        <taxon>fabids</taxon>
        <taxon>Fabales</taxon>
        <taxon>Fabaceae</taxon>
        <taxon>Papilionoideae</taxon>
        <taxon>50 kb inversion clade</taxon>
        <taxon>NPAAA clade</taxon>
        <taxon>indigoferoid/millettioid clade</taxon>
        <taxon>Phaseoleae</taxon>
        <taxon>Glycine</taxon>
        <taxon>Glycine subgen. Soja</taxon>
    </lineage>
</organism>
<proteinExistence type="predicted"/>